<evidence type="ECO:0000313" key="3">
    <source>
        <dbReference type="Proteomes" id="UP000051952"/>
    </source>
</evidence>
<organism evidence="2 3">
    <name type="scientific">Bodo saltans</name>
    <name type="common">Flagellated protozoan</name>
    <dbReference type="NCBI Taxonomy" id="75058"/>
    <lineage>
        <taxon>Eukaryota</taxon>
        <taxon>Discoba</taxon>
        <taxon>Euglenozoa</taxon>
        <taxon>Kinetoplastea</taxon>
        <taxon>Metakinetoplastina</taxon>
        <taxon>Eubodonida</taxon>
        <taxon>Bodonidae</taxon>
        <taxon>Bodo</taxon>
    </lineage>
</organism>
<dbReference type="Pfam" id="PF00078">
    <property type="entry name" value="RVT_1"/>
    <property type="match status" value="1"/>
</dbReference>
<dbReference type="PROSITE" id="PS50878">
    <property type="entry name" value="RT_POL"/>
    <property type="match status" value="1"/>
</dbReference>
<dbReference type="OMA" id="ASCEAVM"/>
<feature type="non-terminal residue" evidence="2">
    <location>
        <position position="483"/>
    </location>
</feature>
<dbReference type="AlphaFoldDB" id="A0A0S4IXU6"/>
<dbReference type="VEuPathDB" id="TriTrypDB:BSAL_74550"/>
<feature type="domain" description="Reverse transcriptase" evidence="1">
    <location>
        <begin position="18"/>
        <end position="329"/>
    </location>
</feature>
<accession>A0A0S4IXU6</accession>
<name>A0A0S4IXU6_BODSA</name>
<gene>
    <name evidence="2" type="ORF">BSAL_74550</name>
</gene>
<sequence length="483" mass="51908">MLLLLGSSGRRWLASLADLVVRTHCPRQWKVAMVSPVLKPGKPAEDRGSYRPVSVTSVVARTVERMVRARLEVHAGAAMHASQFGFSRGKSTADAALLLALGLDDASRQECTFGGVQRQFRSVVASVDFTDAFCRVTLRAVARCYRAKGLPEAYLPFILSFLQDRRMVVRCGERVSPEELLGVGVPQGSILGPFLWALVLDPVLGEIEAALGAAALGRVGYPAGLTRRGQAKSGVPWWGVSAYADDVILWAFGFEVASLVGALNFALRPLASFAAEEGIALSTKSRGTLFVPREMPAAEREAVAALRLVCGPLSLGLDVLPQRFVGVWVDPSLTGIAHVDHAIQSAEAALRKVAAIRRYLSPATCRSLVLGSVTPRLAYGLAVVGPWLGETQWERLEAVQSAAAYLVVSAVASASCEAVMREADLLPIRVMARLEAVRCAAHLRFRGGRCAVRDRFVAQVVDTRRGKGKADVGPRTWIPSLPP</sequence>
<reference evidence="3" key="1">
    <citation type="submission" date="2015-09" db="EMBL/GenBank/DDBJ databases">
        <authorList>
            <consortium name="Pathogen Informatics"/>
        </authorList>
    </citation>
    <scope>NUCLEOTIDE SEQUENCE [LARGE SCALE GENOMIC DNA]</scope>
    <source>
        <strain evidence="3">Lake Konstanz</strain>
    </source>
</reference>
<dbReference type="OrthoDB" id="278727at2759"/>
<keyword evidence="3" id="KW-1185">Reference proteome</keyword>
<proteinExistence type="predicted"/>
<evidence type="ECO:0000313" key="2">
    <source>
        <dbReference type="EMBL" id="CUG10863.1"/>
    </source>
</evidence>
<protein>
    <recommendedName>
        <fullName evidence="1">Reverse transcriptase domain-containing protein</fullName>
    </recommendedName>
</protein>
<evidence type="ECO:0000259" key="1">
    <source>
        <dbReference type="PROSITE" id="PS50878"/>
    </source>
</evidence>
<dbReference type="InterPro" id="IPR000477">
    <property type="entry name" value="RT_dom"/>
</dbReference>
<dbReference type="PANTHER" id="PTHR19446">
    <property type="entry name" value="REVERSE TRANSCRIPTASES"/>
    <property type="match status" value="1"/>
</dbReference>
<dbReference type="Proteomes" id="UP000051952">
    <property type="component" value="Unassembled WGS sequence"/>
</dbReference>
<dbReference type="EMBL" id="CYKH01000655">
    <property type="protein sequence ID" value="CUG10863.1"/>
    <property type="molecule type" value="Genomic_DNA"/>
</dbReference>